<accession>A0A5B7HC86</accession>
<sequence>MANTRQTRHITAPNATPPHPTPRHATPRHAKHCHSSLTHPVPPSAFPPLALFPFLPLPRSLNSPPQPLFDRVCAPCGPIHPTFPFLLASHPACPCRFPPCRVL</sequence>
<gene>
    <name evidence="2" type="ORF">E2C01_060717</name>
</gene>
<proteinExistence type="predicted"/>
<reference evidence="2 3" key="1">
    <citation type="submission" date="2019-05" db="EMBL/GenBank/DDBJ databases">
        <title>Another draft genome of Portunus trituberculatus and its Hox gene families provides insights of decapod evolution.</title>
        <authorList>
            <person name="Jeong J.-H."/>
            <person name="Song I."/>
            <person name="Kim S."/>
            <person name="Choi T."/>
            <person name="Kim D."/>
            <person name="Ryu S."/>
            <person name="Kim W."/>
        </authorList>
    </citation>
    <scope>NUCLEOTIDE SEQUENCE [LARGE SCALE GENOMIC DNA]</scope>
    <source>
        <tissue evidence="2">Muscle</tissue>
    </source>
</reference>
<protein>
    <submittedName>
        <fullName evidence="2">Uncharacterized protein</fullName>
    </submittedName>
</protein>
<name>A0A5B7HC86_PORTR</name>
<keyword evidence="3" id="KW-1185">Reference proteome</keyword>
<dbReference type="Proteomes" id="UP000324222">
    <property type="component" value="Unassembled WGS sequence"/>
</dbReference>
<feature type="compositionally biased region" description="Basic residues" evidence="1">
    <location>
        <begin position="21"/>
        <end position="34"/>
    </location>
</feature>
<evidence type="ECO:0000313" key="3">
    <source>
        <dbReference type="Proteomes" id="UP000324222"/>
    </source>
</evidence>
<dbReference type="AlphaFoldDB" id="A0A5B7HC86"/>
<organism evidence="2 3">
    <name type="scientific">Portunus trituberculatus</name>
    <name type="common">Swimming crab</name>
    <name type="synonym">Neptunus trituberculatus</name>
    <dbReference type="NCBI Taxonomy" id="210409"/>
    <lineage>
        <taxon>Eukaryota</taxon>
        <taxon>Metazoa</taxon>
        <taxon>Ecdysozoa</taxon>
        <taxon>Arthropoda</taxon>
        <taxon>Crustacea</taxon>
        <taxon>Multicrustacea</taxon>
        <taxon>Malacostraca</taxon>
        <taxon>Eumalacostraca</taxon>
        <taxon>Eucarida</taxon>
        <taxon>Decapoda</taxon>
        <taxon>Pleocyemata</taxon>
        <taxon>Brachyura</taxon>
        <taxon>Eubrachyura</taxon>
        <taxon>Portunoidea</taxon>
        <taxon>Portunidae</taxon>
        <taxon>Portuninae</taxon>
        <taxon>Portunus</taxon>
    </lineage>
</organism>
<comment type="caution">
    <text evidence="2">The sequence shown here is derived from an EMBL/GenBank/DDBJ whole genome shotgun (WGS) entry which is preliminary data.</text>
</comment>
<evidence type="ECO:0000256" key="1">
    <source>
        <dbReference type="SAM" id="MobiDB-lite"/>
    </source>
</evidence>
<feature type="region of interest" description="Disordered" evidence="1">
    <location>
        <begin position="1"/>
        <end position="37"/>
    </location>
</feature>
<evidence type="ECO:0000313" key="2">
    <source>
        <dbReference type="EMBL" id="MPC66568.1"/>
    </source>
</evidence>
<dbReference type="EMBL" id="VSRR010024943">
    <property type="protein sequence ID" value="MPC66568.1"/>
    <property type="molecule type" value="Genomic_DNA"/>
</dbReference>